<comment type="subcellular location">
    <subcellularLocation>
        <location evidence="1">Membrane</location>
    </subcellularLocation>
</comment>
<dbReference type="GO" id="GO:0009003">
    <property type="term" value="F:signal peptidase activity"/>
    <property type="evidence" value="ECO:0007669"/>
    <property type="project" value="UniProtKB-EC"/>
</dbReference>
<feature type="region of interest" description="Disordered" evidence="7">
    <location>
        <begin position="154"/>
        <end position="188"/>
    </location>
</feature>
<dbReference type="InterPro" id="IPR015927">
    <property type="entry name" value="Peptidase_S24_S26A/B/C"/>
</dbReference>
<feature type="compositionally biased region" description="Basic residues" evidence="7">
    <location>
        <begin position="154"/>
        <end position="163"/>
    </location>
</feature>
<name>A0ABU9X2J0_9MICC</name>
<sequence length="547" mass="57157">MTLRRRILAGSMVVVSLLFAAVVLLLASGQNAVVVTHGVSMNPVYYQGDLVVVSRSAVYEVGDIVAYRLASTSEIALHRIIGSDAHGFTIKGDNNVSIDVDHPTNDAIVGEAVLHVPQGGTWLRTLTSPPVLAAAAFLLLGGGTTALTRRARRRARRKQKAMSRHLETSSRPRAVPAGAAGAAAAEGRRRSARKAAPAMLKAPYRAWTATAAGLAALGAGLGIWAWGGPTELPAADLKAGQQARVDFSYSSDVRPSAAYDGTKVVDPAPVFRRVVDTVDVHYAYRGPSGTVSVAAELSTQEGWRTTVPLAPSAPVEGGAHEGTVRLDLAALEKKAKAAAEVTGLPLNTVKVAVVPTIAAGGSEFAPKLAFTLSPLQLTLDSADALTASQGQAVPAAAAGARTLALGVWSLDAAAGRYLSVLGLAGGLLALAAIAVQARRRPEDENAQIHRRWASLLVPVQPIPSAAGRMTVDVEAFATLARLAERYGLLVLHWSRSGVDTYLVQDENVSYRYRRGAAAPHSEGSALPLDRDRLEGVGDESPDLLGLV</sequence>
<dbReference type="Gene3D" id="2.10.109.10">
    <property type="entry name" value="Umud Fragment, subunit A"/>
    <property type="match status" value="1"/>
</dbReference>
<keyword evidence="3 8" id="KW-0812">Transmembrane</keyword>
<dbReference type="SUPFAM" id="SSF51306">
    <property type="entry name" value="LexA/Signal peptidase"/>
    <property type="match status" value="1"/>
</dbReference>
<feature type="transmembrane region" description="Helical" evidence="8">
    <location>
        <begin position="131"/>
        <end position="148"/>
    </location>
</feature>
<evidence type="ECO:0000313" key="10">
    <source>
        <dbReference type="EMBL" id="MEN2744328.1"/>
    </source>
</evidence>
<evidence type="ECO:0000256" key="2">
    <source>
        <dbReference type="ARBA" id="ARBA00022670"/>
    </source>
</evidence>
<keyword evidence="5 8" id="KW-0472">Membrane</keyword>
<evidence type="ECO:0000256" key="3">
    <source>
        <dbReference type="ARBA" id="ARBA00022692"/>
    </source>
</evidence>
<accession>A0ABU9X2J0</accession>
<feature type="transmembrane region" description="Helical" evidence="8">
    <location>
        <begin position="206"/>
        <end position="227"/>
    </location>
</feature>
<evidence type="ECO:0000256" key="7">
    <source>
        <dbReference type="SAM" id="MobiDB-lite"/>
    </source>
</evidence>
<reference evidence="10 11" key="1">
    <citation type="submission" date="2024-05" db="EMBL/GenBank/DDBJ databases">
        <title>Sinomonas sp. nov., isolated from a waste landfill.</title>
        <authorList>
            <person name="Zhao Y."/>
        </authorList>
    </citation>
    <scope>NUCLEOTIDE SEQUENCE [LARGE SCALE GENOMIC DNA]</scope>
    <source>
        <strain evidence="10 11">CCTCC AB2014300</strain>
    </source>
</reference>
<organism evidence="10 11">
    <name type="scientific">Sinomonas halotolerans</name>
    <dbReference type="NCBI Taxonomy" id="1644133"/>
    <lineage>
        <taxon>Bacteria</taxon>
        <taxon>Bacillati</taxon>
        <taxon>Actinomycetota</taxon>
        <taxon>Actinomycetes</taxon>
        <taxon>Micrococcales</taxon>
        <taxon>Micrococcaceae</taxon>
        <taxon>Sinomonas</taxon>
    </lineage>
</organism>
<dbReference type="NCBIfam" id="TIGR02228">
    <property type="entry name" value="sigpep_I_arch"/>
    <property type="match status" value="1"/>
</dbReference>
<comment type="caution">
    <text evidence="10">The sequence shown here is derived from an EMBL/GenBank/DDBJ whole genome shotgun (WGS) entry which is preliminary data.</text>
</comment>
<evidence type="ECO:0000256" key="8">
    <source>
        <dbReference type="SAM" id="Phobius"/>
    </source>
</evidence>
<evidence type="ECO:0000256" key="4">
    <source>
        <dbReference type="ARBA" id="ARBA00022989"/>
    </source>
</evidence>
<dbReference type="InterPro" id="IPR001733">
    <property type="entry name" value="Peptidase_S26B"/>
</dbReference>
<evidence type="ECO:0000256" key="1">
    <source>
        <dbReference type="ARBA" id="ARBA00004370"/>
    </source>
</evidence>
<dbReference type="Pfam" id="PF00717">
    <property type="entry name" value="Peptidase_S24"/>
    <property type="match status" value="1"/>
</dbReference>
<keyword evidence="2" id="KW-0645">Protease</keyword>
<dbReference type="EMBL" id="JBDFRB010000005">
    <property type="protein sequence ID" value="MEN2744328.1"/>
    <property type="molecule type" value="Genomic_DNA"/>
</dbReference>
<protein>
    <recommendedName>
        <fullName evidence="6">Signal peptidase I</fullName>
        <ecNumber evidence="6">3.4.21.89</ecNumber>
    </recommendedName>
</protein>
<dbReference type="EC" id="3.4.21.89" evidence="6"/>
<dbReference type="RefSeq" id="WP_345884275.1">
    <property type="nucleotide sequence ID" value="NZ_JBDFRB010000005.1"/>
</dbReference>
<gene>
    <name evidence="10" type="ORF">ABCQ75_07220</name>
</gene>
<dbReference type="CDD" id="cd06462">
    <property type="entry name" value="Peptidase_S24_S26"/>
    <property type="match status" value="1"/>
</dbReference>
<proteinExistence type="predicted"/>
<keyword evidence="11" id="KW-1185">Reference proteome</keyword>
<feature type="compositionally biased region" description="Low complexity" evidence="7">
    <location>
        <begin position="171"/>
        <end position="185"/>
    </location>
</feature>
<evidence type="ECO:0000259" key="9">
    <source>
        <dbReference type="Pfam" id="PF00717"/>
    </source>
</evidence>
<keyword evidence="4 8" id="KW-1133">Transmembrane helix</keyword>
<keyword evidence="10" id="KW-0378">Hydrolase</keyword>
<feature type="domain" description="Peptidase S24/S26A/S26B/S26C" evidence="9">
    <location>
        <begin position="27"/>
        <end position="112"/>
    </location>
</feature>
<dbReference type="InterPro" id="IPR036286">
    <property type="entry name" value="LexA/Signal_pep-like_sf"/>
</dbReference>
<evidence type="ECO:0000256" key="6">
    <source>
        <dbReference type="NCBIfam" id="TIGR02228"/>
    </source>
</evidence>
<evidence type="ECO:0000313" key="11">
    <source>
        <dbReference type="Proteomes" id="UP001422074"/>
    </source>
</evidence>
<evidence type="ECO:0000256" key="5">
    <source>
        <dbReference type="ARBA" id="ARBA00023136"/>
    </source>
</evidence>
<dbReference type="Proteomes" id="UP001422074">
    <property type="component" value="Unassembled WGS sequence"/>
</dbReference>